<accession>B1ZXT3</accession>
<protein>
    <submittedName>
        <fullName evidence="1">Uncharacterized protein</fullName>
    </submittedName>
</protein>
<proteinExistence type="predicted"/>
<organism evidence="1 2">
    <name type="scientific">Opitutus terrae (strain DSM 11246 / JCM 15787 / PB90-1)</name>
    <dbReference type="NCBI Taxonomy" id="452637"/>
    <lineage>
        <taxon>Bacteria</taxon>
        <taxon>Pseudomonadati</taxon>
        <taxon>Verrucomicrobiota</taxon>
        <taxon>Opitutia</taxon>
        <taxon>Opitutales</taxon>
        <taxon>Opitutaceae</taxon>
        <taxon>Opitutus</taxon>
    </lineage>
</organism>
<dbReference type="KEGG" id="ote:Oter_1029"/>
<gene>
    <name evidence="1" type="ordered locus">Oter_1029</name>
</gene>
<dbReference type="OrthoDB" id="9859583at2"/>
<dbReference type="EMBL" id="CP001032">
    <property type="protein sequence ID" value="ACB74317.1"/>
    <property type="molecule type" value="Genomic_DNA"/>
</dbReference>
<reference evidence="1 2" key="1">
    <citation type="journal article" date="2011" name="J. Bacteriol.">
        <title>Genome sequence of the verrucomicrobium Opitutus terrae PB90-1, an abundant inhabitant of rice paddy soil ecosystems.</title>
        <authorList>
            <person name="van Passel M.W."/>
            <person name="Kant R."/>
            <person name="Palva A."/>
            <person name="Copeland A."/>
            <person name="Lucas S."/>
            <person name="Lapidus A."/>
            <person name="Glavina del Rio T."/>
            <person name="Pitluck S."/>
            <person name="Goltsman E."/>
            <person name="Clum A."/>
            <person name="Sun H."/>
            <person name="Schmutz J."/>
            <person name="Larimer F.W."/>
            <person name="Land M.L."/>
            <person name="Hauser L."/>
            <person name="Kyrpides N."/>
            <person name="Mikhailova N."/>
            <person name="Richardson P.P."/>
            <person name="Janssen P.H."/>
            <person name="de Vos W.M."/>
            <person name="Smidt H."/>
        </authorList>
    </citation>
    <scope>NUCLEOTIDE SEQUENCE [LARGE SCALE GENOMIC DNA]</scope>
    <source>
        <strain evidence="2">DSM 11246 / JCM 15787 / PB90-1</strain>
    </source>
</reference>
<evidence type="ECO:0000313" key="1">
    <source>
        <dbReference type="EMBL" id="ACB74317.1"/>
    </source>
</evidence>
<dbReference type="HOGENOM" id="CLU_1592917_0_0_0"/>
<keyword evidence="2" id="KW-1185">Reference proteome</keyword>
<evidence type="ECO:0000313" key="2">
    <source>
        <dbReference type="Proteomes" id="UP000007013"/>
    </source>
</evidence>
<dbReference type="AlphaFoldDB" id="B1ZXT3"/>
<dbReference type="RefSeq" id="WP_012373855.1">
    <property type="nucleotide sequence ID" value="NC_010571.1"/>
</dbReference>
<dbReference type="Proteomes" id="UP000007013">
    <property type="component" value="Chromosome"/>
</dbReference>
<name>B1ZXT3_OPITP</name>
<sequence length="167" mass="18912">MSYIETRIAKKGDVLAAAKEGIKMEVRADYSEIEEGWRLVVLYWRGEEYWSYEGRLFRAVSQAAAFEHGRKQYSQLLGEPREAGRKFSAAYVAARSALEKKITAVWAAAGGTEPNLIKPGRIKFDWQRGEPMLKVTRGSTIDVLESRYNPEFAAYRDAALAEVKQQS</sequence>